<evidence type="ECO:0000313" key="3">
    <source>
        <dbReference type="Proteomes" id="UP001146793"/>
    </source>
</evidence>
<accession>A0AAV7ZH79</accession>
<dbReference type="AlphaFoldDB" id="A0AAV7ZH79"/>
<dbReference type="Proteomes" id="UP001146793">
    <property type="component" value="Unassembled WGS sequence"/>
</dbReference>
<reference evidence="2" key="1">
    <citation type="submission" date="2022-08" db="EMBL/GenBank/DDBJ databases">
        <title>Novel sulphate-reducing endosymbionts in the free-living metamonad Anaeramoeba.</title>
        <authorList>
            <person name="Jerlstrom-Hultqvist J."/>
            <person name="Cepicka I."/>
            <person name="Gallot-Lavallee L."/>
            <person name="Salas-Leiva D."/>
            <person name="Curtis B.A."/>
            <person name="Zahonova K."/>
            <person name="Pipaliya S."/>
            <person name="Dacks J."/>
            <person name="Roger A.J."/>
        </authorList>
    </citation>
    <scope>NUCLEOTIDE SEQUENCE</scope>
    <source>
        <strain evidence="2">Busselton2</strain>
    </source>
</reference>
<gene>
    <name evidence="2" type="ORF">M0812_13355</name>
</gene>
<feature type="region of interest" description="Disordered" evidence="1">
    <location>
        <begin position="339"/>
        <end position="388"/>
    </location>
</feature>
<proteinExistence type="predicted"/>
<evidence type="ECO:0000256" key="1">
    <source>
        <dbReference type="SAM" id="MobiDB-lite"/>
    </source>
</evidence>
<dbReference type="EMBL" id="JANTQA010000029">
    <property type="protein sequence ID" value="KAJ3441346.1"/>
    <property type="molecule type" value="Genomic_DNA"/>
</dbReference>
<feature type="compositionally biased region" description="Basic and acidic residues" evidence="1">
    <location>
        <begin position="341"/>
        <end position="388"/>
    </location>
</feature>
<evidence type="ECO:0000313" key="2">
    <source>
        <dbReference type="EMBL" id="KAJ3441346.1"/>
    </source>
</evidence>
<organism evidence="2 3">
    <name type="scientific">Anaeramoeba flamelloides</name>
    <dbReference type="NCBI Taxonomy" id="1746091"/>
    <lineage>
        <taxon>Eukaryota</taxon>
        <taxon>Metamonada</taxon>
        <taxon>Anaeramoebidae</taxon>
        <taxon>Anaeramoeba</taxon>
    </lineage>
</organism>
<sequence length="388" mass="44961">MEFPIYFNSIITLDSAEAGKKILLTQDDYINNLSRYDLSSKAKRKKPVSKNALMAYQSKQVMSWSGQEKLVLRKAIQKLKPRLENYELFFPEVIYLVKTTGEEEGGASYCRGSNGIFLASSMVRTASTKKKKSEVKPVNELAELICNELWHISSRNAPKETIDMVYSVIGFQRLPKPFQLPEAINKIKISNPDAIFVEHYISVEVDSITNIQNEQEIVEVKEEEEEKNTYVLDMIPILYSSIPLFTGKKDDSCYNYLQLSFLVIEKTKDAEWKPVVMNKELLFVGIGDLPSSFWEQVGRNTDYIFHPDEIIADNFTHIIFRKKRQTKIKSPELLDGLQEVLSKKENEKENEKGNEKENEKENENKNENEEEKKNEKETDKENKKEEEK</sequence>
<name>A0AAV7ZH79_9EUKA</name>
<protein>
    <submittedName>
        <fullName evidence="2">Uncharacterized protein</fullName>
    </submittedName>
</protein>
<comment type="caution">
    <text evidence="2">The sequence shown here is derived from an EMBL/GenBank/DDBJ whole genome shotgun (WGS) entry which is preliminary data.</text>
</comment>